<evidence type="ECO:0000256" key="1">
    <source>
        <dbReference type="ARBA" id="ARBA00004651"/>
    </source>
</evidence>
<dbReference type="PROSITE" id="PS00154">
    <property type="entry name" value="ATPASE_E1_E2"/>
    <property type="match status" value="1"/>
</dbReference>
<dbReference type="InterPro" id="IPR036412">
    <property type="entry name" value="HAD-like_sf"/>
</dbReference>
<dbReference type="AlphaFoldDB" id="A0A330LBA6"/>
<keyword evidence="14 15" id="KW-0472">Membrane</keyword>
<feature type="domain" description="P-type ATPase A" evidence="17">
    <location>
        <begin position="170"/>
        <end position="269"/>
    </location>
</feature>
<keyword evidence="6 15" id="KW-0812">Transmembrane</keyword>
<name>A0A330LBA6_9BACT</name>
<evidence type="ECO:0000313" key="18">
    <source>
        <dbReference type="EMBL" id="SPP66374.1"/>
    </source>
</evidence>
<dbReference type="NCBIfam" id="TIGR01525">
    <property type="entry name" value="ATPase-IB_hvy"/>
    <property type="match status" value="1"/>
</dbReference>
<evidence type="ECO:0000256" key="6">
    <source>
        <dbReference type="ARBA" id="ARBA00022692"/>
    </source>
</evidence>
<dbReference type="Gene3D" id="2.70.150.10">
    <property type="entry name" value="Calcium-transporting ATPase, cytoplasmic transduction domain A"/>
    <property type="match status" value="1"/>
</dbReference>
<feature type="transmembrane region" description="Helical" evidence="15">
    <location>
        <begin position="286"/>
        <end position="307"/>
    </location>
</feature>
<dbReference type="Gene3D" id="3.40.50.1000">
    <property type="entry name" value="HAD superfamily/HAD-like"/>
    <property type="match status" value="1"/>
</dbReference>
<dbReference type="PANTHER" id="PTHR43520:SF5">
    <property type="entry name" value="CATION-TRANSPORTING P-TYPE ATPASE-RELATED"/>
    <property type="match status" value="1"/>
</dbReference>
<dbReference type="GO" id="GO:0043682">
    <property type="term" value="F:P-type divalent copper transporter activity"/>
    <property type="evidence" value="ECO:0007669"/>
    <property type="project" value="TreeGrafter"/>
</dbReference>
<dbReference type="GO" id="GO:0005507">
    <property type="term" value="F:copper ion binding"/>
    <property type="evidence" value="ECO:0007669"/>
    <property type="project" value="TreeGrafter"/>
</dbReference>
<dbReference type="InterPro" id="IPR027256">
    <property type="entry name" value="P-typ_ATPase_IB"/>
</dbReference>
<feature type="transmembrane region" description="Helical" evidence="15">
    <location>
        <begin position="628"/>
        <end position="651"/>
    </location>
</feature>
<dbReference type="InterPro" id="IPR044492">
    <property type="entry name" value="P_typ_ATPase_HD_dom"/>
</dbReference>
<dbReference type="EC" id="3.6.3.4" evidence="18"/>
<keyword evidence="4 15" id="KW-1003">Cell membrane</keyword>
<dbReference type="SUPFAM" id="SSF81653">
    <property type="entry name" value="Calcium ATPase, transduction domain A"/>
    <property type="match status" value="1"/>
</dbReference>
<organism evidence="18 19">
    <name type="scientific">Nitrospira lenta</name>
    <dbReference type="NCBI Taxonomy" id="1436998"/>
    <lineage>
        <taxon>Bacteria</taxon>
        <taxon>Pseudomonadati</taxon>
        <taxon>Nitrospirota</taxon>
        <taxon>Nitrospiria</taxon>
        <taxon>Nitrospirales</taxon>
        <taxon>Nitrospiraceae</taxon>
        <taxon>Nitrospira</taxon>
    </lineage>
</organism>
<dbReference type="NCBIfam" id="TIGR01494">
    <property type="entry name" value="ATPase_P-type"/>
    <property type="match status" value="1"/>
</dbReference>
<dbReference type="InterPro" id="IPR059000">
    <property type="entry name" value="ATPase_P-type_domA"/>
</dbReference>
<evidence type="ECO:0000256" key="16">
    <source>
        <dbReference type="SAM" id="MobiDB-lite"/>
    </source>
</evidence>
<dbReference type="Proteomes" id="UP000248168">
    <property type="component" value="Unassembled WGS sequence"/>
</dbReference>
<gene>
    <name evidence="18" type="primary">copB</name>
    <name evidence="18" type="ORF">NITLEN_60177</name>
</gene>
<keyword evidence="11" id="KW-1278">Translocase</keyword>
<dbReference type="NCBIfam" id="TIGR01511">
    <property type="entry name" value="ATPase-IB1_Cu"/>
    <property type="match status" value="1"/>
</dbReference>
<dbReference type="InterPro" id="IPR023299">
    <property type="entry name" value="ATPase_P-typ_cyto_dom_N"/>
</dbReference>
<dbReference type="InParanoid" id="A0A330LBA6"/>
<dbReference type="InterPro" id="IPR023298">
    <property type="entry name" value="ATPase_P-typ_TM_dom_sf"/>
</dbReference>
<dbReference type="SFLD" id="SFLDG00002">
    <property type="entry name" value="C1.7:_P-type_atpase_like"/>
    <property type="match status" value="1"/>
</dbReference>
<keyword evidence="8 15" id="KW-0547">Nucleotide-binding</keyword>
<evidence type="ECO:0000256" key="15">
    <source>
        <dbReference type="RuleBase" id="RU362081"/>
    </source>
</evidence>
<dbReference type="SFLD" id="SFLDS00003">
    <property type="entry name" value="Haloacid_Dehalogenase"/>
    <property type="match status" value="1"/>
</dbReference>
<keyword evidence="10" id="KW-0460">Magnesium</keyword>
<keyword evidence="18" id="KW-0378">Hydrolase</keyword>
<keyword evidence="7 15" id="KW-0479">Metal-binding</keyword>
<keyword evidence="9 15" id="KW-0067">ATP-binding</keyword>
<evidence type="ECO:0000256" key="13">
    <source>
        <dbReference type="ARBA" id="ARBA00023065"/>
    </source>
</evidence>
<keyword evidence="3" id="KW-0813">Transport</keyword>
<evidence type="ECO:0000256" key="14">
    <source>
        <dbReference type="ARBA" id="ARBA00023136"/>
    </source>
</evidence>
<dbReference type="GO" id="GO:0005886">
    <property type="term" value="C:plasma membrane"/>
    <property type="evidence" value="ECO:0007669"/>
    <property type="project" value="UniProtKB-SubCell"/>
</dbReference>
<feature type="compositionally biased region" description="Polar residues" evidence="16">
    <location>
        <begin position="1"/>
        <end position="14"/>
    </location>
</feature>
<dbReference type="PRINTS" id="PR00119">
    <property type="entry name" value="CATATPASE"/>
</dbReference>
<dbReference type="Gene3D" id="3.40.1110.10">
    <property type="entry name" value="Calcium-transporting ATPase, cytoplasmic domain N"/>
    <property type="match status" value="1"/>
</dbReference>
<feature type="transmembrane region" description="Helical" evidence="15">
    <location>
        <begin position="657"/>
        <end position="676"/>
    </location>
</feature>
<feature type="transmembrane region" description="Helical" evidence="15">
    <location>
        <begin position="319"/>
        <end position="346"/>
    </location>
</feature>
<feature type="transmembrane region" description="Helical" evidence="15">
    <location>
        <begin position="76"/>
        <end position="97"/>
    </location>
</feature>
<keyword evidence="12 15" id="KW-1133">Transmembrane helix</keyword>
<reference evidence="19" key="1">
    <citation type="submission" date="2018-04" db="EMBL/GenBank/DDBJ databases">
        <authorList>
            <person name="Lucker S."/>
            <person name="Sakoula D."/>
        </authorList>
    </citation>
    <scope>NUCLEOTIDE SEQUENCE [LARGE SCALE GENOMIC DNA]</scope>
</reference>
<evidence type="ECO:0000256" key="3">
    <source>
        <dbReference type="ARBA" id="ARBA00022448"/>
    </source>
</evidence>
<evidence type="ECO:0000256" key="2">
    <source>
        <dbReference type="ARBA" id="ARBA00006024"/>
    </source>
</evidence>
<dbReference type="FunFam" id="2.70.150.10:FF:000020">
    <property type="entry name" value="Copper-exporting P-type ATPase A"/>
    <property type="match status" value="1"/>
</dbReference>
<proteinExistence type="inferred from homology"/>
<comment type="similarity">
    <text evidence="2 15">Belongs to the cation transport ATPase (P-type) (TC 3.A.3) family. Type IB subfamily.</text>
</comment>
<dbReference type="SUPFAM" id="SSF81665">
    <property type="entry name" value="Calcium ATPase, transmembrane domain M"/>
    <property type="match status" value="1"/>
</dbReference>
<evidence type="ECO:0000256" key="7">
    <source>
        <dbReference type="ARBA" id="ARBA00022723"/>
    </source>
</evidence>
<dbReference type="Pfam" id="PF00702">
    <property type="entry name" value="Hydrolase"/>
    <property type="match status" value="1"/>
</dbReference>
<accession>A0A330LBA6</accession>
<feature type="transmembrane region" description="Helical" evidence="15">
    <location>
        <begin position="43"/>
        <end position="64"/>
    </location>
</feature>
<dbReference type="GO" id="GO:0055070">
    <property type="term" value="P:copper ion homeostasis"/>
    <property type="evidence" value="ECO:0007669"/>
    <property type="project" value="TreeGrafter"/>
</dbReference>
<dbReference type="InterPro" id="IPR023214">
    <property type="entry name" value="HAD_sf"/>
</dbReference>
<sequence>MDLMTHTNPGQTSDPHAGHQMSHDHQGHDRHAGHSVAMFREKFWLSFALTLPTVFWSPEVQHWLGYTAPSFPGSTLIPAILGTAVFLYGGLVFVRGAQGELADHKPGMMTLISLAIIVAFGTSLAATFGLFQVEVWWELASLITIMVLGHWLEMRAIFQARGALTALAALLPDTAERVTGAEVRTVPLSELHVGDVVLVRPGGRVPADGAVVEGVADVDESMITGESKAVSKEPGTTVIAGTVAGGGSLRVRVTAVGEQTALSGIMRLVAAAQASSSRTQVLADRAAAILFYVAVAAGAITFTYWWVAGDTQHALIRTATVLIIACPHALGLAIPLVIAISTSLGARNGLLVKDRLALERARLLDMVIFDKTGTLTRGAPAVSGIAAVPGTSESELLALAAAVEANSEHPLARAVVEEATRRGVRQLQAANFEALAGRGARAMVDGKSIAVGGPRLLVEAKATVPPEIEKATSAWASEGRTVLSVVAEGRLLGALAVEDEIRPESLEAVTDLHRLGIRVAMITGDAKTVAESVARRLGIDEVAAEVLPGDKAASVKRFQAGGKRVAMVGDGVNDAPALATADVGIAIGAGTDVAIESAGIVLVRSDPRDVVGAIELSRATYRKMIQNLIWATAYNLVAIPVAGGLLVRWGFDLPMSVGAVAMSMSTIIVAANAQLLRRLKLQRETL</sequence>
<dbReference type="EMBL" id="OUNR01000019">
    <property type="protein sequence ID" value="SPP66374.1"/>
    <property type="molecule type" value="Genomic_DNA"/>
</dbReference>
<evidence type="ECO:0000259" key="17">
    <source>
        <dbReference type="Pfam" id="PF00122"/>
    </source>
</evidence>
<comment type="subcellular location">
    <subcellularLocation>
        <location evidence="1">Cell membrane</location>
        <topology evidence="1">Multi-pass membrane protein</topology>
    </subcellularLocation>
</comment>
<protein>
    <submittedName>
        <fullName evidence="18">Copper-exporting P-type ATPase B</fullName>
        <ecNumber evidence="18">3.6.3.4</ecNumber>
    </submittedName>
</protein>
<evidence type="ECO:0000256" key="4">
    <source>
        <dbReference type="ARBA" id="ARBA00022475"/>
    </source>
</evidence>
<keyword evidence="13" id="KW-0406">Ion transport</keyword>
<dbReference type="SUPFAM" id="SSF56784">
    <property type="entry name" value="HAD-like"/>
    <property type="match status" value="1"/>
</dbReference>
<dbReference type="PANTHER" id="PTHR43520">
    <property type="entry name" value="ATP7, ISOFORM B"/>
    <property type="match status" value="1"/>
</dbReference>
<evidence type="ECO:0000256" key="10">
    <source>
        <dbReference type="ARBA" id="ARBA00022842"/>
    </source>
</evidence>
<dbReference type="GO" id="GO:0060003">
    <property type="term" value="P:copper ion export"/>
    <property type="evidence" value="ECO:0007669"/>
    <property type="project" value="UniProtKB-ARBA"/>
</dbReference>
<evidence type="ECO:0000256" key="8">
    <source>
        <dbReference type="ARBA" id="ARBA00022741"/>
    </source>
</evidence>
<dbReference type="SFLD" id="SFLDF00027">
    <property type="entry name" value="p-type_atpase"/>
    <property type="match status" value="1"/>
</dbReference>
<dbReference type="InterPro" id="IPR008250">
    <property type="entry name" value="ATPase_P-typ_transduc_dom_A_sf"/>
</dbReference>
<dbReference type="RefSeq" id="WP_219999476.1">
    <property type="nucleotide sequence ID" value="NZ_OUNR01000019.1"/>
</dbReference>
<evidence type="ECO:0000256" key="12">
    <source>
        <dbReference type="ARBA" id="ARBA00022989"/>
    </source>
</evidence>
<evidence type="ECO:0000256" key="9">
    <source>
        <dbReference type="ARBA" id="ARBA00022840"/>
    </source>
</evidence>
<keyword evidence="5" id="KW-0597">Phosphoprotein</keyword>
<evidence type="ECO:0000256" key="11">
    <source>
        <dbReference type="ARBA" id="ARBA00022967"/>
    </source>
</evidence>
<feature type="compositionally biased region" description="Basic and acidic residues" evidence="16">
    <location>
        <begin position="21"/>
        <end position="30"/>
    </location>
</feature>
<dbReference type="GO" id="GO:0016887">
    <property type="term" value="F:ATP hydrolysis activity"/>
    <property type="evidence" value="ECO:0007669"/>
    <property type="project" value="InterPro"/>
</dbReference>
<dbReference type="GO" id="GO:0005524">
    <property type="term" value="F:ATP binding"/>
    <property type="evidence" value="ECO:0007669"/>
    <property type="project" value="UniProtKB-UniRule"/>
</dbReference>
<keyword evidence="19" id="KW-1185">Reference proteome</keyword>
<evidence type="ECO:0000313" key="19">
    <source>
        <dbReference type="Proteomes" id="UP000248168"/>
    </source>
</evidence>
<feature type="transmembrane region" description="Helical" evidence="15">
    <location>
        <begin position="135"/>
        <end position="152"/>
    </location>
</feature>
<dbReference type="Pfam" id="PF00122">
    <property type="entry name" value="E1-E2_ATPase"/>
    <property type="match status" value="1"/>
</dbReference>
<feature type="transmembrane region" description="Helical" evidence="15">
    <location>
        <begin position="109"/>
        <end position="129"/>
    </location>
</feature>
<feature type="region of interest" description="Disordered" evidence="16">
    <location>
        <begin position="1"/>
        <end position="30"/>
    </location>
</feature>
<dbReference type="InterPro" id="IPR018303">
    <property type="entry name" value="ATPase_P-typ_P_site"/>
</dbReference>
<dbReference type="InterPro" id="IPR001757">
    <property type="entry name" value="P_typ_ATPase"/>
</dbReference>
<evidence type="ECO:0000256" key="5">
    <source>
        <dbReference type="ARBA" id="ARBA00022553"/>
    </source>
</evidence>